<feature type="domain" description="SAC3/GANP/THP3 conserved" evidence="2">
    <location>
        <begin position="694"/>
        <end position="832"/>
    </location>
</feature>
<feature type="region of interest" description="Disordered" evidence="1">
    <location>
        <begin position="971"/>
        <end position="1024"/>
    </location>
</feature>
<comment type="caution">
    <text evidence="3">The sequence shown here is derived from an EMBL/GenBank/DDBJ whole genome shotgun (WGS) entry which is preliminary data.</text>
</comment>
<dbReference type="InterPro" id="IPR005062">
    <property type="entry name" value="SAC3/GANP/THP3_conserved"/>
</dbReference>
<feature type="domain" description="SAC3/GANP/THP3 conserved" evidence="2">
    <location>
        <begin position="456"/>
        <end position="638"/>
    </location>
</feature>
<accession>A0A9W7BX02</accession>
<gene>
    <name evidence="3" type="ORF">TrST_g8321</name>
</gene>
<feature type="compositionally biased region" description="Low complexity" evidence="1">
    <location>
        <begin position="125"/>
        <end position="168"/>
    </location>
</feature>
<feature type="compositionally biased region" description="Polar residues" evidence="1">
    <location>
        <begin position="1620"/>
        <end position="1629"/>
    </location>
</feature>
<feature type="compositionally biased region" description="Basic and acidic residues" evidence="1">
    <location>
        <begin position="268"/>
        <end position="299"/>
    </location>
</feature>
<evidence type="ECO:0000313" key="3">
    <source>
        <dbReference type="EMBL" id="GMH99056.1"/>
    </source>
</evidence>
<dbReference type="Proteomes" id="UP001165085">
    <property type="component" value="Unassembled WGS sequence"/>
</dbReference>
<dbReference type="Pfam" id="PF03399">
    <property type="entry name" value="SAC3_GANP"/>
    <property type="match status" value="2"/>
</dbReference>
<evidence type="ECO:0000256" key="1">
    <source>
        <dbReference type="SAM" id="MobiDB-lite"/>
    </source>
</evidence>
<feature type="compositionally biased region" description="Basic and acidic residues" evidence="1">
    <location>
        <begin position="1546"/>
        <end position="1560"/>
    </location>
</feature>
<feature type="compositionally biased region" description="Low complexity" evidence="1">
    <location>
        <begin position="335"/>
        <end position="353"/>
    </location>
</feature>
<feature type="compositionally biased region" description="Acidic residues" evidence="1">
    <location>
        <begin position="1584"/>
        <end position="1597"/>
    </location>
</feature>
<dbReference type="InterPro" id="IPR045107">
    <property type="entry name" value="SAC3/GANP/THP3"/>
</dbReference>
<feature type="compositionally biased region" description="Low complexity" evidence="1">
    <location>
        <begin position="301"/>
        <end position="315"/>
    </location>
</feature>
<dbReference type="GO" id="GO:0005737">
    <property type="term" value="C:cytoplasm"/>
    <property type="evidence" value="ECO:0007669"/>
    <property type="project" value="TreeGrafter"/>
</dbReference>
<evidence type="ECO:0000313" key="4">
    <source>
        <dbReference type="Proteomes" id="UP001165085"/>
    </source>
</evidence>
<feature type="region of interest" description="Disordered" evidence="1">
    <location>
        <begin position="1522"/>
        <end position="1560"/>
    </location>
</feature>
<organism evidence="3 4">
    <name type="scientific">Triparma strigata</name>
    <dbReference type="NCBI Taxonomy" id="1606541"/>
    <lineage>
        <taxon>Eukaryota</taxon>
        <taxon>Sar</taxon>
        <taxon>Stramenopiles</taxon>
        <taxon>Ochrophyta</taxon>
        <taxon>Bolidophyceae</taxon>
        <taxon>Parmales</taxon>
        <taxon>Triparmaceae</taxon>
        <taxon>Triparma</taxon>
    </lineage>
</organism>
<feature type="compositionally biased region" description="Low complexity" evidence="1">
    <location>
        <begin position="174"/>
        <end position="193"/>
    </location>
</feature>
<feature type="compositionally biased region" description="Gly residues" evidence="1">
    <location>
        <begin position="1"/>
        <end position="12"/>
    </location>
</feature>
<dbReference type="EMBL" id="BRXY01000538">
    <property type="protein sequence ID" value="GMH99056.1"/>
    <property type="molecule type" value="Genomic_DNA"/>
</dbReference>
<dbReference type="GO" id="GO:0070390">
    <property type="term" value="C:transcription export complex 2"/>
    <property type="evidence" value="ECO:0007669"/>
    <property type="project" value="TreeGrafter"/>
</dbReference>
<dbReference type="Gene3D" id="1.25.40.990">
    <property type="match status" value="1"/>
</dbReference>
<feature type="region of interest" description="Disordered" evidence="1">
    <location>
        <begin position="414"/>
        <end position="434"/>
    </location>
</feature>
<feature type="region of interest" description="Disordered" evidence="1">
    <location>
        <begin position="1584"/>
        <end position="1631"/>
    </location>
</feature>
<feature type="compositionally biased region" description="Basic residues" evidence="1">
    <location>
        <begin position="1527"/>
        <end position="1537"/>
    </location>
</feature>
<keyword evidence="4" id="KW-1185">Reference proteome</keyword>
<proteinExistence type="predicted"/>
<feature type="compositionally biased region" description="Polar residues" evidence="1">
    <location>
        <begin position="248"/>
        <end position="266"/>
    </location>
</feature>
<feature type="region of interest" description="Disordered" evidence="1">
    <location>
        <begin position="1"/>
        <end position="397"/>
    </location>
</feature>
<protein>
    <recommendedName>
        <fullName evidence="2">SAC3/GANP/THP3 conserved domain-containing protein</fullName>
    </recommendedName>
</protein>
<sequence>MFGGGAGFGGQQNNGSDRPTATPFGNPAASQPTFGASSMGSTTFGSVASNGNSTTNPIPFGGGSGGGNPFAQSSSAASSSTGFGAAPSQTTSAGFGAFGSAASTSLAPAPTLAPAPAPAFGSSTPAFGSSAPAFGSSAPAFGSAAPAPAFGSPGFGSSTNASSSSNPPFGSPGFGSSTNATSSSSTPFGSSTPAPTPAPAPFGASPFGSPTQPQPKNQNQTNSSPFSSQSSSKPPLFGSSSKPSSSSILNPGASTFQPSAPSTSFNPKGEDRDEVQRRIKEKKALLQKKLNAEKEKQIEKSQSQSNSRSNSPFGKTPKKKKGGLMLSDEEREAMKAAAASAPTFGGAPAFAGGPKKKKGGIIGMSDDDREAMKAAAASAPTFGGGGSSAAPAPAPSNGMSLAARNALRFNSTAPKKSFLAPSELPPPPAILDDDDDDDMPHDLTAATSLVGTCMTMCPTEEIVQRDKESDIKLLERPSTTVFPKGWTLKDSCIKRFRRSAAAYKLDIPSLVRPPPVLERTLSFIEEYVMERDRQGVDDRTAAPHTVPDPMDVYQFVWDRTRMIRKDFILQNYTGSSGGKNDASAVRCHERIARWHICVEHQLSHIEDYVVKQSSQNITELGQTLKSLNQFYDDPEERHLLDVESPTAQHRHGVQMDHPAGINPTDFEGDVLTPQDDETVSTRIIGNKSSPNAGTNEAGMRSLYILLNLDNDGGMEVTKYVACLKRHIFDSPEVQFALRVFIARRDNNYVRFFNLLRSAGYLQSCLMFKYVETTRKQALKIMWKSYGNKTKSPSGEWGSANDLFPLARLADLLCFESEEEAENCCRHYSLTVEVVGGVKCIIWKKTEFNQPLHPKTGSFLPCRPAKMVKTIEAKLNGATRLHICRGGQFEPVDPEKVRLAQEAKARKAALEATRLEQARRMREAREEALAEEKERARQEEIRSREEREALAFKEKERAAELRVAVAMRLQKAKAEKEERIKQEKERMEREKKELAQRKQKEAEDKRKQEEMRRQQMVERHRAEQARIREEAERERLRLEEERRQQLKEEEMRRLAAEERERERSRLLELEEERAADAARVKLGFIRWLRLANRMRRERRVQESYDAFDPVYRSPFSDSGSGNSSAVVQVLEHADADEAMNAVYANVLRKNCNGEGEKFSYDSMWSSSEAAEVRSPVLFKLGVVGGNASCKVGAAVLEFIFSRLGSSWEGRDDSTNERIQVKVVEVNNGKSARNCSAVLFVASSGVGEEINWPKGAIDGVAGVPRILFLVGPAKNIANVDAAVEAVGEDNVDNQACVVNVAVPTAIDVIEESLYDSVKSLIAYRAGGGDDPKLVRVTKDEVVRRVIRQVIWWKGAEVEGRDVLRAVTRAVRMAGNLLNNEMKKDREKKKNWPAEEFCINGSVKDYFGRGQAGGVLPRKWADRNKKVLSSWAKMPLLLNSGRESDEKRILIEMLMSVMKGDEGEKGVVLLNIQDLFNRNLWRRALEELCGFWERIVTPRSHDPGYLYLDHEALGRVMKGLLSVVNQTQGPKKRKGKKKPKQGLSSENDWEQREWADEREREDMEAAEWLDGLEEDDGMSVYALVDGEDVETEEEEEEEELFSPPPTPLSDRGSNKRRLAASNDGRTSGSADIQVTDFKKSRKTILSGNISTELSDSTAFSDRLRAMINSDVGL</sequence>
<feature type="compositionally biased region" description="Low complexity" evidence="1">
    <location>
        <begin position="201"/>
        <end position="247"/>
    </location>
</feature>
<feature type="compositionally biased region" description="Polar residues" evidence="1">
    <location>
        <begin position="28"/>
        <end position="57"/>
    </location>
</feature>
<reference evidence="4" key="1">
    <citation type="journal article" date="2023" name="Commun. Biol.">
        <title>Genome analysis of Parmales, the sister group of diatoms, reveals the evolutionary specialization of diatoms from phago-mixotrophs to photoautotrophs.</title>
        <authorList>
            <person name="Ban H."/>
            <person name="Sato S."/>
            <person name="Yoshikawa S."/>
            <person name="Yamada K."/>
            <person name="Nakamura Y."/>
            <person name="Ichinomiya M."/>
            <person name="Sato N."/>
            <person name="Blanc-Mathieu R."/>
            <person name="Endo H."/>
            <person name="Kuwata A."/>
            <person name="Ogata H."/>
        </authorList>
    </citation>
    <scope>NUCLEOTIDE SEQUENCE [LARGE SCALE GENOMIC DNA]</scope>
    <source>
        <strain evidence="4">NIES 3701</strain>
    </source>
</reference>
<dbReference type="PANTHER" id="PTHR12436:SF3">
    <property type="entry name" value="GERMINAL-CENTER ASSOCIATED NUCLEAR PROTEIN"/>
    <property type="match status" value="1"/>
</dbReference>
<dbReference type="PANTHER" id="PTHR12436">
    <property type="entry name" value="80 KDA MCM3-ASSOCIATED PROTEIN"/>
    <property type="match status" value="1"/>
</dbReference>
<evidence type="ECO:0000259" key="2">
    <source>
        <dbReference type="Pfam" id="PF03399"/>
    </source>
</evidence>
<dbReference type="GO" id="GO:0006406">
    <property type="term" value="P:mRNA export from nucleus"/>
    <property type="evidence" value="ECO:0007669"/>
    <property type="project" value="TreeGrafter"/>
</dbReference>
<dbReference type="OrthoDB" id="264795at2759"/>
<feature type="compositionally biased region" description="Low complexity" evidence="1">
    <location>
        <begin position="69"/>
        <end position="110"/>
    </location>
</feature>
<name>A0A9W7BX02_9STRA</name>